<keyword evidence="2" id="KW-1185">Reference proteome</keyword>
<name>A0ABU6Y9D9_9FABA</name>
<gene>
    <name evidence="1" type="ORF">PIB30_022559</name>
</gene>
<evidence type="ECO:0000313" key="1">
    <source>
        <dbReference type="EMBL" id="MED6205955.1"/>
    </source>
</evidence>
<evidence type="ECO:0000313" key="2">
    <source>
        <dbReference type="Proteomes" id="UP001341840"/>
    </source>
</evidence>
<accession>A0ABU6Y9D9</accession>
<proteinExistence type="predicted"/>
<protein>
    <submittedName>
        <fullName evidence="1">Uncharacterized protein</fullName>
    </submittedName>
</protein>
<reference evidence="1 2" key="1">
    <citation type="journal article" date="2023" name="Plants (Basel)">
        <title>Bridging the Gap: Combining Genomics and Transcriptomics Approaches to Understand Stylosanthes scabra, an Orphan Legume from the Brazilian Caatinga.</title>
        <authorList>
            <person name="Ferreira-Neto J.R.C."/>
            <person name="da Silva M.D."/>
            <person name="Binneck E."/>
            <person name="de Melo N.F."/>
            <person name="da Silva R.H."/>
            <person name="de Melo A.L.T.M."/>
            <person name="Pandolfi V."/>
            <person name="Bustamante F.O."/>
            <person name="Brasileiro-Vidal A.C."/>
            <person name="Benko-Iseppon A.M."/>
        </authorList>
    </citation>
    <scope>NUCLEOTIDE SEQUENCE [LARGE SCALE GENOMIC DNA]</scope>
    <source>
        <tissue evidence="1">Leaves</tissue>
    </source>
</reference>
<organism evidence="1 2">
    <name type="scientific">Stylosanthes scabra</name>
    <dbReference type="NCBI Taxonomy" id="79078"/>
    <lineage>
        <taxon>Eukaryota</taxon>
        <taxon>Viridiplantae</taxon>
        <taxon>Streptophyta</taxon>
        <taxon>Embryophyta</taxon>
        <taxon>Tracheophyta</taxon>
        <taxon>Spermatophyta</taxon>
        <taxon>Magnoliopsida</taxon>
        <taxon>eudicotyledons</taxon>
        <taxon>Gunneridae</taxon>
        <taxon>Pentapetalae</taxon>
        <taxon>rosids</taxon>
        <taxon>fabids</taxon>
        <taxon>Fabales</taxon>
        <taxon>Fabaceae</taxon>
        <taxon>Papilionoideae</taxon>
        <taxon>50 kb inversion clade</taxon>
        <taxon>dalbergioids sensu lato</taxon>
        <taxon>Dalbergieae</taxon>
        <taxon>Pterocarpus clade</taxon>
        <taxon>Stylosanthes</taxon>
    </lineage>
</organism>
<dbReference type="EMBL" id="JASCZI010241732">
    <property type="protein sequence ID" value="MED6205955.1"/>
    <property type="molecule type" value="Genomic_DNA"/>
</dbReference>
<comment type="caution">
    <text evidence="1">The sequence shown here is derived from an EMBL/GenBank/DDBJ whole genome shotgun (WGS) entry which is preliminary data.</text>
</comment>
<sequence length="250" mass="28299">MAKASELGASPSAEDAYIWGNGRRSKYSLSKGFVTKGLMQVDFSCTHVYLRRLTKGVDMGMWVTLSSHQGRTVFSLLKASYKDFKSFCVKVWSAEDSVEESCEKEAGLGECLFENLKGGKIMTTSVLLKWDNDRNIVVKYLETKVPDCSTVGLKSIFKQRAEKELSTSHVVKVEQGSEVNKPLWRKKHITMKRMRSEDASGKKVQAVRFMCISRGLEIQALEEESSQIKKLKISVEHVNLKEKEIRQDES</sequence>
<dbReference type="Proteomes" id="UP001341840">
    <property type="component" value="Unassembled WGS sequence"/>
</dbReference>